<dbReference type="STRING" id="1835254.CL55_00008210"/>
<reference evidence="1 2" key="1">
    <citation type="submission" date="2014-03" db="EMBL/GenBank/DDBJ databases">
        <title>Genome of Polynucleobacter strain MWH-MoK4.</title>
        <authorList>
            <person name="Hahn M.W."/>
        </authorList>
    </citation>
    <scope>NUCLEOTIDE SEQUENCE [LARGE SCALE GENOMIC DNA]</scope>
    <source>
        <strain evidence="1 2">MWH-MoK4</strain>
    </source>
</reference>
<dbReference type="RefSeq" id="WP_046330002.1">
    <property type="nucleotide sequence ID" value="NZ_CP007501.1"/>
</dbReference>
<organism evidence="1 2">
    <name type="scientific">Polynucleobacter duraquae</name>
    <dbReference type="NCBI Taxonomy" id="1835254"/>
    <lineage>
        <taxon>Bacteria</taxon>
        <taxon>Pseudomonadati</taxon>
        <taxon>Pseudomonadota</taxon>
        <taxon>Betaproteobacteria</taxon>
        <taxon>Burkholderiales</taxon>
        <taxon>Burkholderiaceae</taxon>
        <taxon>Polynucleobacter</taxon>
    </lineage>
</organism>
<name>A0A0E3V0C4_9BURK</name>
<dbReference type="Proteomes" id="UP000061135">
    <property type="component" value="Chromosome"/>
</dbReference>
<dbReference type="PATRIC" id="fig|576611.7.peg.832"/>
<dbReference type="AlphaFoldDB" id="A0A0E3V0C4"/>
<accession>A0A0E3V0C4</accession>
<dbReference type="KEGG" id="pdq:CL55_00008210"/>
<dbReference type="EMBL" id="CP007501">
    <property type="protein sequence ID" value="AKD25154.1"/>
    <property type="molecule type" value="Genomic_DNA"/>
</dbReference>
<keyword evidence="2" id="KW-1185">Reference proteome</keyword>
<evidence type="ECO:0000313" key="2">
    <source>
        <dbReference type="Proteomes" id="UP000061135"/>
    </source>
</evidence>
<dbReference type="HOGENOM" id="CLU_2846064_0_0_4"/>
<evidence type="ECO:0000313" key="1">
    <source>
        <dbReference type="EMBL" id="AKD25154.1"/>
    </source>
</evidence>
<protein>
    <submittedName>
        <fullName evidence="1">Uncharacterized protein</fullName>
    </submittedName>
</protein>
<gene>
    <name evidence="1" type="ORF">CL55_00008210</name>
</gene>
<proteinExistence type="predicted"/>
<sequence length="65" mass="7251">MIAELITPLMLATAPMTITATEPLKYSHETQQVQTQSYQVAQRMPTFNATQTYGFNGQPNDSDND</sequence>